<dbReference type="Pfam" id="PF00534">
    <property type="entry name" value="Glycos_transf_1"/>
    <property type="match status" value="1"/>
</dbReference>
<evidence type="ECO:0000313" key="4">
    <source>
        <dbReference type="Proteomes" id="UP000285517"/>
    </source>
</evidence>
<dbReference type="EMBL" id="CP034951">
    <property type="protein sequence ID" value="QAA81298.1"/>
    <property type="molecule type" value="Genomic_DNA"/>
</dbReference>
<dbReference type="InterPro" id="IPR001296">
    <property type="entry name" value="Glyco_trans_1"/>
</dbReference>
<name>A0A410G1Z1_9FLAO</name>
<dbReference type="PANTHER" id="PTHR12526">
    <property type="entry name" value="GLYCOSYLTRANSFERASE"/>
    <property type="match status" value="1"/>
</dbReference>
<feature type="domain" description="Glycosyltransferase subfamily 4-like N-terminal" evidence="2">
    <location>
        <begin position="16"/>
        <end position="183"/>
    </location>
</feature>
<gene>
    <name evidence="3" type="ORF">EI546_05950</name>
</gene>
<reference evidence="3 4" key="1">
    <citation type="submission" date="2019-01" db="EMBL/GenBank/DDBJ databases">
        <title>Complete genome sequencing of Aequorivita sp. H23M31.</title>
        <authorList>
            <person name="Bae J.-W."/>
        </authorList>
    </citation>
    <scope>NUCLEOTIDE SEQUENCE [LARGE SCALE GENOMIC DNA]</scope>
    <source>
        <strain evidence="3 4">H23M31</strain>
    </source>
</reference>
<dbReference type="RefSeq" id="WP_128249686.1">
    <property type="nucleotide sequence ID" value="NZ_CP034951.1"/>
</dbReference>
<proteinExistence type="predicted"/>
<accession>A0A410G1Z1</accession>
<dbReference type="Proteomes" id="UP000285517">
    <property type="component" value="Chromosome"/>
</dbReference>
<dbReference type="InterPro" id="IPR028098">
    <property type="entry name" value="Glyco_trans_4-like_N"/>
</dbReference>
<dbReference type="AlphaFoldDB" id="A0A410G1Z1"/>
<dbReference type="Gene3D" id="3.40.50.2000">
    <property type="entry name" value="Glycogen Phosphorylase B"/>
    <property type="match status" value="2"/>
</dbReference>
<dbReference type="OrthoDB" id="798298at2"/>
<organism evidence="3 4">
    <name type="scientific">Aequorivita ciconiae</name>
    <dbReference type="NCBI Taxonomy" id="2494375"/>
    <lineage>
        <taxon>Bacteria</taxon>
        <taxon>Pseudomonadati</taxon>
        <taxon>Bacteroidota</taxon>
        <taxon>Flavobacteriia</taxon>
        <taxon>Flavobacteriales</taxon>
        <taxon>Flavobacteriaceae</taxon>
        <taxon>Aequorivita</taxon>
    </lineage>
</organism>
<dbReference type="PANTHER" id="PTHR12526:SF630">
    <property type="entry name" value="GLYCOSYLTRANSFERASE"/>
    <property type="match status" value="1"/>
</dbReference>
<feature type="domain" description="Glycosyl transferase family 1" evidence="1">
    <location>
        <begin position="205"/>
        <end position="355"/>
    </location>
</feature>
<evidence type="ECO:0000259" key="1">
    <source>
        <dbReference type="Pfam" id="PF00534"/>
    </source>
</evidence>
<dbReference type="Pfam" id="PF13439">
    <property type="entry name" value="Glyco_transf_4"/>
    <property type="match status" value="1"/>
</dbReference>
<protein>
    <submittedName>
        <fullName evidence="3">Glycosyltransferase</fullName>
    </submittedName>
</protein>
<keyword evidence="3" id="KW-0808">Transferase</keyword>
<dbReference type="CDD" id="cd03811">
    <property type="entry name" value="GT4_GT28_WabH-like"/>
    <property type="match status" value="1"/>
</dbReference>
<evidence type="ECO:0000313" key="3">
    <source>
        <dbReference type="EMBL" id="QAA81298.1"/>
    </source>
</evidence>
<sequence>MEKKKLLFIVPAMWGGGAERVLINLINLLDSKEYTIDLMTVIAKGELWDSIPANVNKKHANINPYIIQGLSLIFRRTNINLFWLLGYKFRGTYDVGISFLDSIFTELLFGKQLKLNKKIAVVHSSYKSYTNRSKFIKGKYKIAMCERYDKLDKIICVSKESKSEFIELFGDQYDVEVIYNPINVPDIVQKSREGIPEEMKRNCIQFVAVGSLNPVKGFDLLIRTSALLKNKGYNFHLHILGDGALRNQLEQLINDLDLKAFVSLHGFKKNPYPWIKNADVFIMSSIVEGLPTVLCESLILGKAVIVSNVPGCRELIDNGKFGIMCERDENQYFQAMAKCISEPAVVEVLRNNAIERSKIFSDEIVMEKYNSLFQV</sequence>
<dbReference type="GO" id="GO:0016757">
    <property type="term" value="F:glycosyltransferase activity"/>
    <property type="evidence" value="ECO:0007669"/>
    <property type="project" value="InterPro"/>
</dbReference>
<evidence type="ECO:0000259" key="2">
    <source>
        <dbReference type="Pfam" id="PF13439"/>
    </source>
</evidence>
<keyword evidence="4" id="KW-1185">Reference proteome</keyword>
<dbReference type="KEGG" id="aev:EI546_05950"/>
<dbReference type="SUPFAM" id="SSF53756">
    <property type="entry name" value="UDP-Glycosyltransferase/glycogen phosphorylase"/>
    <property type="match status" value="1"/>
</dbReference>